<keyword evidence="3" id="KW-1185">Reference proteome</keyword>
<evidence type="ECO:0000256" key="1">
    <source>
        <dbReference type="SAM" id="MobiDB-lite"/>
    </source>
</evidence>
<feature type="region of interest" description="Disordered" evidence="1">
    <location>
        <begin position="32"/>
        <end position="85"/>
    </location>
</feature>
<dbReference type="Proteomes" id="UP000567885">
    <property type="component" value="Unassembled WGS sequence"/>
</dbReference>
<sequence>MICLKWLPNARAILASNRSVLCESTRSSSTIAESHERIELDEKPRRPSTRSPRATTKHRDASKSKAKSLLNLDAPPYSPGSSKHRLTIDGLPTSLRAADFHRLAADTLSGWGNLISEVRQERDPWTMEPLGKYHITFSSSGAASLYRDKFERILRIAQHKSRSNSDLWASKVPPMLLDAGRDPESHLERFAILPGSYQGQPQVRHGRVKGKMAWQHVMDSVVEKSSAKTRPSAVLIQLPQAPFSAAELKAIIHQDGVDSGYRWKADVLFHLSETLSLRESMFKNTTRVPLKDDVDFRHKHSSRFVMICENPETAWRFIRNWNQRILEYDMDGVMMRNRVKVSYIEI</sequence>
<dbReference type="EMBL" id="JAAGWQ010000051">
    <property type="protein sequence ID" value="KAF5673794.1"/>
    <property type="molecule type" value="Genomic_DNA"/>
</dbReference>
<organism evidence="2 3">
    <name type="scientific">Fusarium heterosporum</name>
    <dbReference type="NCBI Taxonomy" id="42747"/>
    <lineage>
        <taxon>Eukaryota</taxon>
        <taxon>Fungi</taxon>
        <taxon>Dikarya</taxon>
        <taxon>Ascomycota</taxon>
        <taxon>Pezizomycotina</taxon>
        <taxon>Sordariomycetes</taxon>
        <taxon>Hypocreomycetidae</taxon>
        <taxon>Hypocreales</taxon>
        <taxon>Nectriaceae</taxon>
        <taxon>Fusarium</taxon>
        <taxon>Fusarium heterosporum species complex</taxon>
    </lineage>
</organism>
<gene>
    <name evidence="2" type="ORF">FHETE_3181</name>
</gene>
<dbReference type="AlphaFoldDB" id="A0A8H5TKC5"/>
<evidence type="ECO:0000313" key="2">
    <source>
        <dbReference type="EMBL" id="KAF5673794.1"/>
    </source>
</evidence>
<dbReference type="OrthoDB" id="5332316at2759"/>
<proteinExistence type="predicted"/>
<evidence type="ECO:0000313" key="3">
    <source>
        <dbReference type="Proteomes" id="UP000567885"/>
    </source>
</evidence>
<comment type="caution">
    <text evidence="2">The sequence shown here is derived from an EMBL/GenBank/DDBJ whole genome shotgun (WGS) entry which is preliminary data.</text>
</comment>
<accession>A0A8H5TKC5</accession>
<feature type="compositionally biased region" description="Basic and acidic residues" evidence="1">
    <location>
        <begin position="33"/>
        <end position="45"/>
    </location>
</feature>
<name>A0A8H5TKC5_FUSHE</name>
<reference evidence="2 3" key="1">
    <citation type="submission" date="2020-05" db="EMBL/GenBank/DDBJ databases">
        <title>Identification and distribution of gene clusters putatively required for synthesis of sphingolipid metabolism inhibitors in phylogenetically diverse species of the filamentous fungus Fusarium.</title>
        <authorList>
            <person name="Kim H.-S."/>
            <person name="Busman M."/>
            <person name="Brown D.W."/>
            <person name="Divon H."/>
            <person name="Uhlig S."/>
            <person name="Proctor R.H."/>
        </authorList>
    </citation>
    <scope>NUCLEOTIDE SEQUENCE [LARGE SCALE GENOMIC DNA]</scope>
    <source>
        <strain evidence="2 3">NRRL 20693</strain>
    </source>
</reference>
<protein>
    <submittedName>
        <fullName evidence="2">Uncharacterized protein</fullName>
    </submittedName>
</protein>